<feature type="binding site" evidence="17">
    <location>
        <position position="20"/>
    </location>
    <ligand>
        <name>ATP</name>
        <dbReference type="ChEBI" id="CHEBI:30616"/>
    </ligand>
</feature>
<dbReference type="GO" id="GO:0046872">
    <property type="term" value="F:metal ion binding"/>
    <property type="evidence" value="ECO:0007669"/>
    <property type="project" value="UniProtKB-KW"/>
</dbReference>
<dbReference type="GO" id="GO:0005524">
    <property type="term" value="F:ATP binding"/>
    <property type="evidence" value="ECO:0007669"/>
    <property type="project" value="UniProtKB-KW"/>
</dbReference>
<comment type="similarity">
    <text evidence="2">Belongs to the bacterial diacylglycerol kinase family.</text>
</comment>
<evidence type="ECO:0000256" key="2">
    <source>
        <dbReference type="ARBA" id="ARBA00005967"/>
    </source>
</evidence>
<evidence type="ECO:0000256" key="18">
    <source>
        <dbReference type="PIRSR" id="PIRSR600829-4"/>
    </source>
</evidence>
<evidence type="ECO:0000256" key="14">
    <source>
        <dbReference type="ARBA" id="ARBA00023264"/>
    </source>
</evidence>
<keyword evidence="14" id="KW-1208">Phospholipid metabolism</keyword>
<dbReference type="CDD" id="cd14265">
    <property type="entry name" value="UDPK_IM_like"/>
    <property type="match status" value="1"/>
</dbReference>
<evidence type="ECO:0000256" key="5">
    <source>
        <dbReference type="ARBA" id="ARBA00022679"/>
    </source>
</evidence>
<evidence type="ECO:0000256" key="17">
    <source>
        <dbReference type="PIRSR" id="PIRSR600829-3"/>
    </source>
</evidence>
<feature type="transmembrane region" description="Helical" evidence="19">
    <location>
        <begin position="59"/>
        <end position="79"/>
    </location>
</feature>
<dbReference type="InterPro" id="IPR036945">
    <property type="entry name" value="DAGK_sf"/>
</dbReference>
<feature type="binding site" evidence="17">
    <location>
        <position position="32"/>
    </location>
    <ligand>
        <name>ATP</name>
        <dbReference type="ChEBI" id="CHEBI:30616"/>
    </ligand>
</feature>
<keyword evidence="5" id="KW-0808">Transferase</keyword>
<evidence type="ECO:0000256" key="11">
    <source>
        <dbReference type="ARBA" id="ARBA00023098"/>
    </source>
</evidence>
<evidence type="ECO:0000256" key="7">
    <source>
        <dbReference type="ARBA" id="ARBA00022741"/>
    </source>
</evidence>
<dbReference type="GO" id="GO:0008654">
    <property type="term" value="P:phospholipid biosynthetic process"/>
    <property type="evidence" value="ECO:0007669"/>
    <property type="project" value="UniProtKB-KW"/>
</dbReference>
<evidence type="ECO:0000313" key="20">
    <source>
        <dbReference type="EMBL" id="OZM57738.1"/>
    </source>
</evidence>
<evidence type="ECO:0000256" key="10">
    <source>
        <dbReference type="ARBA" id="ARBA00022989"/>
    </source>
</evidence>
<keyword evidence="4" id="KW-0444">Lipid biosynthesis</keyword>
<name>A0A263BVZ0_9BACI</name>
<reference evidence="20 21" key="2">
    <citation type="submission" date="2017-09" db="EMBL/GenBank/DDBJ databases">
        <title>Bacillus patelloidae sp. nov., isolated from the intestinal tract of a marine limpet.</title>
        <authorList>
            <person name="Liu R."/>
            <person name="Dong C."/>
            <person name="Shao Z."/>
        </authorList>
    </citation>
    <scope>NUCLEOTIDE SEQUENCE [LARGE SCALE GENOMIC DNA]</scope>
    <source>
        <strain evidence="20 21">SA5d-4</strain>
    </source>
</reference>
<comment type="subcellular location">
    <subcellularLocation>
        <location evidence="1">Cell membrane</location>
        <topology evidence="1">Multi-pass membrane protein</topology>
    </subcellularLocation>
</comment>
<organism evidence="20 21">
    <name type="scientific">Lottiidibacillus patelloidae</name>
    <dbReference type="NCBI Taxonomy" id="2670334"/>
    <lineage>
        <taxon>Bacteria</taxon>
        <taxon>Bacillati</taxon>
        <taxon>Bacillota</taxon>
        <taxon>Bacilli</taxon>
        <taxon>Bacillales</taxon>
        <taxon>Bacillaceae</taxon>
        <taxon>Lottiidibacillus</taxon>
    </lineage>
</organism>
<evidence type="ECO:0000256" key="15">
    <source>
        <dbReference type="PIRSR" id="PIRSR600829-1"/>
    </source>
</evidence>
<keyword evidence="7 17" id="KW-0547">Nucleotide-binding</keyword>
<proteinExistence type="inferred from homology"/>
<feature type="binding site" evidence="17">
    <location>
        <begin position="98"/>
        <end position="99"/>
    </location>
    <ligand>
        <name>ATP</name>
        <dbReference type="ChEBI" id="CHEBI:30616"/>
    </ligand>
</feature>
<protein>
    <recommendedName>
        <fullName evidence="22">Diacylglycerol kinase</fullName>
    </recommendedName>
</protein>
<evidence type="ECO:0000256" key="19">
    <source>
        <dbReference type="SAM" id="Phobius"/>
    </source>
</evidence>
<evidence type="ECO:0000256" key="12">
    <source>
        <dbReference type="ARBA" id="ARBA00023136"/>
    </source>
</evidence>
<keyword evidence="9 17" id="KW-0067">ATP-binding</keyword>
<dbReference type="Gene3D" id="1.10.287.3610">
    <property type="match status" value="1"/>
</dbReference>
<feature type="binding site" evidence="18">
    <location>
        <position position="32"/>
    </location>
    <ligand>
        <name>a divalent metal cation</name>
        <dbReference type="ChEBI" id="CHEBI:60240"/>
    </ligand>
</feature>
<evidence type="ECO:0008006" key="22">
    <source>
        <dbReference type="Google" id="ProtNLM"/>
    </source>
</evidence>
<evidence type="ECO:0000313" key="21">
    <source>
        <dbReference type="Proteomes" id="UP000217083"/>
    </source>
</evidence>
<keyword evidence="12 19" id="KW-0472">Membrane</keyword>
<feature type="binding site" evidence="16">
    <location>
        <position position="73"/>
    </location>
    <ligand>
        <name>substrate</name>
    </ligand>
</feature>
<dbReference type="Proteomes" id="UP000217083">
    <property type="component" value="Unassembled WGS sequence"/>
</dbReference>
<gene>
    <name evidence="20" type="ORF">CIB95_05065</name>
</gene>
<keyword evidence="13" id="KW-0594">Phospholipid biosynthesis</keyword>
<dbReference type="PANTHER" id="PTHR34299:SF1">
    <property type="entry name" value="DIACYLGLYCEROL KINASE"/>
    <property type="match status" value="1"/>
</dbReference>
<dbReference type="PROSITE" id="PS01069">
    <property type="entry name" value="DAGK_PROKAR"/>
    <property type="match status" value="1"/>
</dbReference>
<dbReference type="InterPro" id="IPR033717">
    <property type="entry name" value="UDPK"/>
</dbReference>
<dbReference type="RefSeq" id="WP_094922769.1">
    <property type="nucleotide sequence ID" value="NZ_NPIA01000002.1"/>
</dbReference>
<reference evidence="21" key="1">
    <citation type="submission" date="2017-08" db="EMBL/GenBank/DDBJ databases">
        <authorList>
            <person name="Huang Z."/>
        </authorList>
    </citation>
    <scope>NUCLEOTIDE SEQUENCE [LARGE SCALE GENOMIC DNA]</scope>
    <source>
        <strain evidence="21">SA5d-4</strain>
    </source>
</reference>
<keyword evidence="11" id="KW-0443">Lipid metabolism</keyword>
<evidence type="ECO:0000256" key="3">
    <source>
        <dbReference type="ARBA" id="ARBA00022475"/>
    </source>
</evidence>
<evidence type="ECO:0000256" key="9">
    <source>
        <dbReference type="ARBA" id="ARBA00022840"/>
    </source>
</evidence>
<evidence type="ECO:0000256" key="1">
    <source>
        <dbReference type="ARBA" id="ARBA00004651"/>
    </source>
</evidence>
<keyword evidence="3" id="KW-1003">Cell membrane</keyword>
<evidence type="ECO:0000256" key="13">
    <source>
        <dbReference type="ARBA" id="ARBA00023209"/>
    </source>
</evidence>
<feature type="binding site" evidence="17">
    <location>
        <begin position="89"/>
        <end position="91"/>
    </location>
    <ligand>
        <name>ATP</name>
        <dbReference type="ChEBI" id="CHEBI:30616"/>
    </ligand>
</feature>
<keyword evidence="18" id="KW-0460">Magnesium</keyword>
<sequence>MDLKDKQLSNVQKFIKSFTYAVAGIKLVVKDEQNMRIHLVVSVVVFALAYILAIPKQEIIILLILVGIMLSLEAMNTAIERVVDLATPEYHPLAKQAKDAAAGAVLIFSFITIIVGLLIFLKPLLTIIFPS</sequence>
<keyword evidence="8" id="KW-0418">Kinase</keyword>
<feature type="active site" description="Proton acceptor" evidence="15">
    <location>
        <position position="73"/>
    </location>
</feature>
<feature type="binding site" evidence="17">
    <location>
        <position position="80"/>
    </location>
    <ligand>
        <name>ATP</name>
        <dbReference type="ChEBI" id="CHEBI:30616"/>
    </ligand>
</feature>
<keyword evidence="6 19" id="KW-0812">Transmembrane</keyword>
<evidence type="ECO:0000256" key="8">
    <source>
        <dbReference type="ARBA" id="ARBA00022777"/>
    </source>
</evidence>
<keyword evidence="21" id="KW-1185">Reference proteome</keyword>
<dbReference type="GO" id="GO:0016301">
    <property type="term" value="F:kinase activity"/>
    <property type="evidence" value="ECO:0007669"/>
    <property type="project" value="UniProtKB-KW"/>
</dbReference>
<dbReference type="AlphaFoldDB" id="A0A263BVZ0"/>
<keyword evidence="10 19" id="KW-1133">Transmembrane helix</keyword>
<evidence type="ECO:0000256" key="6">
    <source>
        <dbReference type="ARBA" id="ARBA00022692"/>
    </source>
</evidence>
<dbReference type="PANTHER" id="PTHR34299">
    <property type="entry name" value="DIACYLGLYCEROL KINASE"/>
    <property type="match status" value="1"/>
</dbReference>
<feature type="transmembrane region" description="Helical" evidence="19">
    <location>
        <begin position="100"/>
        <end position="121"/>
    </location>
</feature>
<comment type="cofactor">
    <cofactor evidence="18">
        <name>Mg(2+)</name>
        <dbReference type="ChEBI" id="CHEBI:18420"/>
    </cofactor>
    <text evidence="18">Mn(2+), Zn(2+), Cd(2+) and Co(2+) support activity to lesser extents.</text>
</comment>
<feature type="binding site" evidence="18">
    <location>
        <position position="80"/>
    </location>
    <ligand>
        <name>a divalent metal cation</name>
        <dbReference type="ChEBI" id="CHEBI:60240"/>
    </ligand>
</feature>
<dbReference type="EMBL" id="NPIA01000002">
    <property type="protein sequence ID" value="OZM57738.1"/>
    <property type="molecule type" value="Genomic_DNA"/>
</dbReference>
<dbReference type="GO" id="GO:0005886">
    <property type="term" value="C:plasma membrane"/>
    <property type="evidence" value="ECO:0007669"/>
    <property type="project" value="UniProtKB-SubCell"/>
</dbReference>
<dbReference type="InterPro" id="IPR000829">
    <property type="entry name" value="DAGK"/>
</dbReference>
<dbReference type="Pfam" id="PF01219">
    <property type="entry name" value="DAGK_prokar"/>
    <property type="match status" value="1"/>
</dbReference>
<evidence type="ECO:0000256" key="4">
    <source>
        <dbReference type="ARBA" id="ARBA00022516"/>
    </source>
</evidence>
<comment type="caution">
    <text evidence="20">The sequence shown here is derived from an EMBL/GenBank/DDBJ whole genome shotgun (WGS) entry which is preliminary data.</text>
</comment>
<keyword evidence="18" id="KW-0479">Metal-binding</keyword>
<feature type="transmembrane region" description="Helical" evidence="19">
    <location>
        <begin position="35"/>
        <end position="53"/>
    </location>
</feature>
<accession>A0A263BVZ0</accession>
<evidence type="ECO:0000256" key="16">
    <source>
        <dbReference type="PIRSR" id="PIRSR600829-2"/>
    </source>
</evidence>